<organism evidence="8 9">
    <name type="scientific">Heminiphilus faecis</name>
    <dbReference type="NCBI Taxonomy" id="2601703"/>
    <lineage>
        <taxon>Bacteria</taxon>
        <taxon>Pseudomonadati</taxon>
        <taxon>Bacteroidota</taxon>
        <taxon>Bacteroidia</taxon>
        <taxon>Bacteroidales</taxon>
        <taxon>Muribaculaceae</taxon>
        <taxon>Heminiphilus</taxon>
    </lineage>
</organism>
<feature type="domain" description="EamA" evidence="7">
    <location>
        <begin position="10"/>
        <end position="143"/>
    </location>
</feature>
<evidence type="ECO:0000256" key="6">
    <source>
        <dbReference type="SAM" id="Phobius"/>
    </source>
</evidence>
<dbReference type="EMBL" id="JBCLPP010000009">
    <property type="protein sequence ID" value="MEY8244880.1"/>
    <property type="molecule type" value="Genomic_DNA"/>
</dbReference>
<comment type="subcellular location">
    <subcellularLocation>
        <location evidence="1">Membrane</location>
        <topology evidence="1">Multi-pass membrane protein</topology>
    </subcellularLocation>
</comment>
<name>A0ABV4CXC2_9BACT</name>
<dbReference type="InterPro" id="IPR050638">
    <property type="entry name" value="AA-Vitamin_Transporters"/>
</dbReference>
<feature type="transmembrane region" description="Helical" evidence="6">
    <location>
        <begin position="126"/>
        <end position="146"/>
    </location>
</feature>
<dbReference type="Proteomes" id="UP001565200">
    <property type="component" value="Unassembled WGS sequence"/>
</dbReference>
<reference evidence="8 9" key="1">
    <citation type="submission" date="2024-03" db="EMBL/GenBank/DDBJ databases">
        <title>Mouse gut bacterial collection (mGBC) of GemPharmatech.</title>
        <authorList>
            <person name="He Y."/>
            <person name="Dong L."/>
            <person name="Wu D."/>
            <person name="Gao X."/>
            <person name="Lin Z."/>
        </authorList>
    </citation>
    <scope>NUCLEOTIDE SEQUENCE [LARGE SCALE GENOMIC DNA]</scope>
    <source>
        <strain evidence="8 9">54-13</strain>
    </source>
</reference>
<feature type="transmembrane region" description="Helical" evidence="6">
    <location>
        <begin position="99"/>
        <end position="119"/>
    </location>
</feature>
<comment type="similarity">
    <text evidence="2">Belongs to the EamA transporter family.</text>
</comment>
<feature type="transmembrane region" description="Helical" evidence="6">
    <location>
        <begin position="45"/>
        <end position="62"/>
    </location>
</feature>
<dbReference type="InterPro" id="IPR037185">
    <property type="entry name" value="EmrE-like"/>
</dbReference>
<dbReference type="PANTHER" id="PTHR32322">
    <property type="entry name" value="INNER MEMBRANE TRANSPORTER"/>
    <property type="match status" value="1"/>
</dbReference>
<feature type="transmembrane region" description="Helical" evidence="6">
    <location>
        <begin position="273"/>
        <end position="291"/>
    </location>
</feature>
<evidence type="ECO:0000313" key="8">
    <source>
        <dbReference type="EMBL" id="MEY8244880.1"/>
    </source>
</evidence>
<dbReference type="InterPro" id="IPR000620">
    <property type="entry name" value="EamA_dom"/>
</dbReference>
<gene>
    <name evidence="8" type="ORF">AAK873_04490</name>
</gene>
<feature type="transmembrane region" description="Helical" evidence="6">
    <location>
        <begin position="12"/>
        <end position="33"/>
    </location>
</feature>
<evidence type="ECO:0000313" key="9">
    <source>
        <dbReference type="Proteomes" id="UP001565200"/>
    </source>
</evidence>
<feature type="transmembrane region" description="Helical" evidence="6">
    <location>
        <begin position="185"/>
        <end position="210"/>
    </location>
</feature>
<keyword evidence="5 6" id="KW-0472">Membrane</keyword>
<dbReference type="PANTHER" id="PTHR32322:SF2">
    <property type="entry name" value="EAMA DOMAIN-CONTAINING PROTEIN"/>
    <property type="match status" value="1"/>
</dbReference>
<feature type="transmembrane region" description="Helical" evidence="6">
    <location>
        <begin position="216"/>
        <end position="240"/>
    </location>
</feature>
<feature type="transmembrane region" description="Helical" evidence="6">
    <location>
        <begin position="152"/>
        <end position="173"/>
    </location>
</feature>
<evidence type="ECO:0000256" key="1">
    <source>
        <dbReference type="ARBA" id="ARBA00004141"/>
    </source>
</evidence>
<keyword evidence="4 6" id="KW-1133">Transmembrane helix</keyword>
<comment type="caution">
    <text evidence="8">The sequence shown here is derived from an EMBL/GenBank/DDBJ whole genome shotgun (WGS) entry which is preliminary data.</text>
</comment>
<dbReference type="SUPFAM" id="SSF103481">
    <property type="entry name" value="Multidrug resistance efflux transporter EmrE"/>
    <property type="match status" value="2"/>
</dbReference>
<feature type="transmembrane region" description="Helical" evidence="6">
    <location>
        <begin position="74"/>
        <end position="93"/>
    </location>
</feature>
<keyword evidence="9" id="KW-1185">Reference proteome</keyword>
<evidence type="ECO:0000256" key="4">
    <source>
        <dbReference type="ARBA" id="ARBA00022989"/>
    </source>
</evidence>
<accession>A0ABV4CXC2</accession>
<dbReference type="Gene3D" id="1.10.3730.20">
    <property type="match status" value="1"/>
</dbReference>
<feature type="transmembrane region" description="Helical" evidence="6">
    <location>
        <begin position="247"/>
        <end position="267"/>
    </location>
</feature>
<evidence type="ECO:0000256" key="5">
    <source>
        <dbReference type="ARBA" id="ARBA00023136"/>
    </source>
</evidence>
<dbReference type="RefSeq" id="WP_121699389.1">
    <property type="nucleotide sequence ID" value="NZ_JBCLPP010000009.1"/>
</dbReference>
<keyword evidence="3 6" id="KW-0812">Transmembrane</keyword>
<feature type="domain" description="EamA" evidence="7">
    <location>
        <begin position="156"/>
        <end position="290"/>
    </location>
</feature>
<sequence length="310" mass="33388">MCPSVSNRARGYVAGAVAAASYGVNPLLALPLFAVGVNSDSMLCYRYVLAVIMLAVSMIVMRKSFHLTRRQIPLMALFSILFACSSLLLFESYRYMDVGIASTILFVYPVFVAIINTLFYRERLSVVTVLSIALALGGIVLLYFGGDAEANLSVTGTVLVIFSAVAYALYMVAVNRTSLRSVPSLTLTFYSVFFGQAVFFVRILFCSGFTPVEGTLPWVCAVSLALFPTVVSLLTMAVAIHDIGSTATAILGALEPVTALIIGVCVFDERLTALAVTGIVMVLVAVTLLILSKPLIRILRQLSVMLHVIK</sequence>
<proteinExistence type="inferred from homology"/>
<evidence type="ECO:0000256" key="3">
    <source>
        <dbReference type="ARBA" id="ARBA00022692"/>
    </source>
</evidence>
<evidence type="ECO:0000256" key="2">
    <source>
        <dbReference type="ARBA" id="ARBA00007362"/>
    </source>
</evidence>
<protein>
    <submittedName>
        <fullName evidence="8">DMT family transporter</fullName>
    </submittedName>
</protein>
<dbReference type="Pfam" id="PF00892">
    <property type="entry name" value="EamA"/>
    <property type="match status" value="2"/>
</dbReference>
<evidence type="ECO:0000259" key="7">
    <source>
        <dbReference type="Pfam" id="PF00892"/>
    </source>
</evidence>